<sequence>MRRIPLLCILGLAAAFMFLAVPVGCRGPAEKPLPKSDYKYREPEITLYDNDTGQKKRIKFEQYIAGVVAAEMEPSWPIEALAAQSILARTFTLHKIKYEKGVPKHGADASTSTEEFQAYDPSRITPAVREAVKKTRGKVIKYQGRYIRAWFHSNAGGKTATALEGLAFKKEKTPYIQSVSDPGQKVAKPEDKTWKASFTPEEVRAAVLQQSGKDPGAIASAAIVKKGPSGRAETVRLGNVKISGPALRLGLGPERMRSTLLDSFEVKGGMLHMSGRGYGHGVGMSQWGAHYMAKQGKSHTDIIHHYFRDVTIDKIWR</sequence>
<gene>
    <name evidence="3" type="ORF">SSCH_670005</name>
</gene>
<evidence type="ECO:0000256" key="1">
    <source>
        <dbReference type="SAM" id="SignalP"/>
    </source>
</evidence>
<feature type="signal peptide" evidence="1">
    <location>
        <begin position="1"/>
        <end position="20"/>
    </location>
</feature>
<dbReference type="Proteomes" id="UP000046155">
    <property type="component" value="Unassembled WGS sequence"/>
</dbReference>
<dbReference type="InterPro" id="IPR013693">
    <property type="entry name" value="SpoIID/LytB_N"/>
</dbReference>
<organism evidence="3 4">
    <name type="scientific">Syntrophaceticus schinkii</name>
    <dbReference type="NCBI Taxonomy" id="499207"/>
    <lineage>
        <taxon>Bacteria</taxon>
        <taxon>Bacillati</taxon>
        <taxon>Bacillota</taxon>
        <taxon>Clostridia</taxon>
        <taxon>Thermoanaerobacterales</taxon>
        <taxon>Thermoanaerobacterales Family III. Incertae Sedis</taxon>
        <taxon>Syntrophaceticus</taxon>
    </lineage>
</organism>
<feature type="domain" description="Sporulation stage II protein D amidase enhancer LytB N-terminal" evidence="2">
    <location>
        <begin position="49"/>
        <end position="142"/>
    </location>
</feature>
<keyword evidence="4" id="KW-1185">Reference proteome</keyword>
<dbReference type="OrthoDB" id="9794671at2"/>
<dbReference type="AlphaFoldDB" id="A0A0B7MPK0"/>
<reference evidence="4" key="1">
    <citation type="submission" date="2015-01" db="EMBL/GenBank/DDBJ databases">
        <authorList>
            <person name="Manzoor Shahid"/>
            <person name="Zubair Saima"/>
        </authorList>
    </citation>
    <scope>NUCLEOTIDE SEQUENCE [LARGE SCALE GENOMIC DNA]</scope>
    <source>
        <strain evidence="4">Sp3</strain>
    </source>
</reference>
<protein>
    <submittedName>
        <fullName evidence="3">SpoIID/LytB domain protein</fullName>
    </submittedName>
</protein>
<feature type="chain" id="PRO_5039316736" evidence="1">
    <location>
        <begin position="21"/>
        <end position="317"/>
    </location>
</feature>
<name>A0A0B7MPK0_9FIRM</name>
<dbReference type="NCBIfam" id="TIGR02669">
    <property type="entry name" value="SpoIID_LytB"/>
    <property type="match status" value="1"/>
</dbReference>
<evidence type="ECO:0000259" key="2">
    <source>
        <dbReference type="Pfam" id="PF08486"/>
    </source>
</evidence>
<dbReference type="Pfam" id="PF08486">
    <property type="entry name" value="SpoIID"/>
    <property type="match status" value="1"/>
</dbReference>
<keyword evidence="1" id="KW-0732">Signal</keyword>
<dbReference type="RefSeq" id="WP_044665785.1">
    <property type="nucleotide sequence ID" value="NZ_CDRZ01000266.1"/>
</dbReference>
<dbReference type="GO" id="GO:0030435">
    <property type="term" value="P:sporulation resulting in formation of a cellular spore"/>
    <property type="evidence" value="ECO:0007669"/>
    <property type="project" value="InterPro"/>
</dbReference>
<accession>A0A0B7MPK0</accession>
<evidence type="ECO:0000313" key="4">
    <source>
        <dbReference type="Proteomes" id="UP000046155"/>
    </source>
</evidence>
<dbReference type="EMBL" id="CDRZ01000266">
    <property type="protein sequence ID" value="CEO89946.1"/>
    <property type="molecule type" value="Genomic_DNA"/>
</dbReference>
<dbReference type="InterPro" id="IPR013486">
    <property type="entry name" value="SpoIID/LytB"/>
</dbReference>
<proteinExistence type="predicted"/>
<evidence type="ECO:0000313" key="3">
    <source>
        <dbReference type="EMBL" id="CEO89946.1"/>
    </source>
</evidence>